<feature type="domain" description="T6SS Phospholipase effector Tle1-like catalytic" evidence="1">
    <location>
        <begin position="365"/>
        <end position="661"/>
    </location>
</feature>
<proteinExistence type="predicted"/>
<dbReference type="PANTHER" id="PTHR33840:SF1">
    <property type="entry name" value="TLE1 PHOSPHOLIPASE DOMAIN-CONTAINING PROTEIN"/>
    <property type="match status" value="1"/>
</dbReference>
<accession>A0A4Q1ATQ7</accession>
<evidence type="ECO:0000313" key="2">
    <source>
        <dbReference type="EMBL" id="RXK08396.1"/>
    </source>
</evidence>
<protein>
    <recommendedName>
        <fullName evidence="1">T6SS Phospholipase effector Tle1-like catalytic domain-containing protein</fullName>
    </recommendedName>
</protein>
<dbReference type="Pfam" id="PF09994">
    <property type="entry name" value="T6SS_Tle1-like_cat"/>
    <property type="match status" value="1"/>
</dbReference>
<reference evidence="2 3" key="1">
    <citation type="submission" date="2017-10" db="EMBL/GenBank/DDBJ databases">
        <title>Genomics of the genus Arcobacter.</title>
        <authorList>
            <person name="Perez-Cataluna A."/>
            <person name="Figueras M.J."/>
        </authorList>
    </citation>
    <scope>NUCLEOTIDE SEQUENCE [LARGE SCALE GENOMIC DNA]</scope>
    <source>
        <strain evidence="2 3">CECT 8441</strain>
    </source>
</reference>
<dbReference type="OrthoDB" id="5445630at2"/>
<dbReference type="Proteomes" id="UP000289758">
    <property type="component" value="Unassembled WGS sequence"/>
</dbReference>
<dbReference type="InterPro" id="IPR018712">
    <property type="entry name" value="Tle1-like_cat"/>
</dbReference>
<sequence length="865" mass="100128">MSSNDITIGQVFFKQDEGVHLYRYSIKDTGEEIHGYSTSLRTRTAYIIISDKESEKLVGEEKDKEKILETVKNKYKDSLLKAIKKESENLIQDKLQAVNSIDIDKKIVKLSSLSLNNASSYGTILKAKNYTHAYNQKLEDNLKENTNKKSIGALSFNQDSCQKIIDKEQITYLEKEQAYIIVSMPYVYNIKKDSKIKELEVTLYEENTSASYMPELIVEYGVFFDGTKNNIHNINFYRNYTEFLKEPAEFIEENRARRIPQKSIEEILTIQEYIVSEPNPELNDQVLIILLSQIDKAPKEIRYFDKNSNLETEEKELLESTKAKHAKKVFEYFLEVKKELNTSEEENRERYIRENILADDDEDSSFTNGESNISRLYNLYDGADVKRDKTILPTSRFKLYESGAGTHNPYIKEDYGEDSILFGSGFGGEKYLTKDKTGIEAHIIYACIKISEQLRSSSIGYINELYLDVFGFSRGAATARHFICSILNEAEKSGENYSIKMKKEKNIFTPFFGDNGIVSIDGKRFYNPLNTEKRYYGGGRSRIENPYFGKKKIIIESINFRFAGLYDTVPHFGLQQANDFKSLNLNFFKDENEDKIGQVVHLMAKDEFRFNFDAYSIFENINNEIQKTQSSTLSGGKKFEEYFLPGAHSDVGGGYNTSSETTLLTKKYVKDYEQIPEYIKNSIIAWNDKYNWLNTNKIQKVNSKNEISDDLEDGFYYCILPEAIPSYIGTTLPKPMLYLYMHKKQVLNKYEYVTLKIMYERAIYKDMTQGKELGKKEALELLPFASLSSYSFKDDEILNKVYDTLEEKGEFTSGDTLYKSLKDDYIHHSSKYADFVNKASFEKKELGDFYGKRVLYTALGDKYTR</sequence>
<organism evidence="2 3">
    <name type="scientific">Halarcobacter ebronensis</name>
    <dbReference type="NCBI Taxonomy" id="1462615"/>
    <lineage>
        <taxon>Bacteria</taxon>
        <taxon>Pseudomonadati</taxon>
        <taxon>Campylobacterota</taxon>
        <taxon>Epsilonproteobacteria</taxon>
        <taxon>Campylobacterales</taxon>
        <taxon>Arcobacteraceae</taxon>
        <taxon>Halarcobacter</taxon>
    </lineage>
</organism>
<comment type="caution">
    <text evidence="2">The sequence shown here is derived from an EMBL/GenBank/DDBJ whole genome shotgun (WGS) entry which is preliminary data.</text>
</comment>
<name>A0A4Q1ATQ7_9BACT</name>
<keyword evidence="3" id="KW-1185">Reference proteome</keyword>
<dbReference type="EMBL" id="PDKK01000001">
    <property type="protein sequence ID" value="RXK08396.1"/>
    <property type="molecule type" value="Genomic_DNA"/>
</dbReference>
<evidence type="ECO:0000313" key="3">
    <source>
        <dbReference type="Proteomes" id="UP000289758"/>
    </source>
</evidence>
<gene>
    <name evidence="2" type="ORF">CRV07_00915</name>
</gene>
<dbReference type="RefSeq" id="WP_129085968.1">
    <property type="nucleotide sequence ID" value="NZ_CP053836.1"/>
</dbReference>
<dbReference type="PANTHER" id="PTHR33840">
    <property type="match status" value="1"/>
</dbReference>
<dbReference type="AlphaFoldDB" id="A0A4Q1ATQ7"/>
<evidence type="ECO:0000259" key="1">
    <source>
        <dbReference type="Pfam" id="PF09994"/>
    </source>
</evidence>